<dbReference type="Proteomes" id="UP000005778">
    <property type="component" value="Chromosome"/>
</dbReference>
<keyword evidence="3" id="KW-1185">Reference proteome</keyword>
<sequence length="191" mass="21468">MHKSINWFVSVALILVLTVLLWVVLEQMASKDSVSDNVVIALIGAITAATTIVGSVFIAQLTALNEGRKQRQTEARNLKREFYNRFLEHFSRKLAAGNSPSGYDFEENQKFCIEVNRLPLYASQAVVELVNHIASGRDVSQGEADFNKLFSAIREDLCDDDYKEFRNLKTIHFQIPNKPQGNSGDILHNPS</sequence>
<keyword evidence="1" id="KW-0472">Membrane</keyword>
<feature type="transmembrane region" description="Helical" evidence="1">
    <location>
        <begin position="7"/>
        <end position="25"/>
    </location>
</feature>
<dbReference type="HOGENOM" id="CLU_1419446_0_0_7"/>
<evidence type="ECO:0000256" key="1">
    <source>
        <dbReference type="SAM" id="Phobius"/>
    </source>
</evidence>
<dbReference type="RefSeq" id="WP_004070915.1">
    <property type="nucleotide sequence ID" value="NZ_CM001488.1"/>
</dbReference>
<organism evidence="2 3">
    <name type="scientific">Desulfobacter postgatei 2ac9</name>
    <dbReference type="NCBI Taxonomy" id="879212"/>
    <lineage>
        <taxon>Bacteria</taxon>
        <taxon>Pseudomonadati</taxon>
        <taxon>Thermodesulfobacteriota</taxon>
        <taxon>Desulfobacteria</taxon>
        <taxon>Desulfobacterales</taxon>
        <taxon>Desulfobacteraceae</taxon>
        <taxon>Desulfobacter</taxon>
    </lineage>
</organism>
<dbReference type="AlphaFoldDB" id="I5AYR6"/>
<gene>
    <name evidence="2" type="ORF">DespoDRAFT_00350</name>
</gene>
<dbReference type="STRING" id="879212.DespoDRAFT_00350"/>
<protein>
    <submittedName>
        <fullName evidence="2">Uncharacterized protein</fullName>
    </submittedName>
</protein>
<proteinExistence type="predicted"/>
<name>I5AYR6_9BACT</name>
<accession>I5AYR6</accession>
<evidence type="ECO:0000313" key="3">
    <source>
        <dbReference type="Proteomes" id="UP000005778"/>
    </source>
</evidence>
<evidence type="ECO:0000313" key="2">
    <source>
        <dbReference type="EMBL" id="EIM62379.1"/>
    </source>
</evidence>
<reference evidence="2 3" key="1">
    <citation type="submission" date="2011-09" db="EMBL/GenBank/DDBJ databases">
        <authorList>
            <consortium name="US DOE Joint Genome Institute (JGI-PGF)"/>
            <person name="Lucas S."/>
            <person name="Han J."/>
            <person name="Lapidus A."/>
            <person name="Cheng J.-F."/>
            <person name="Goodwin L."/>
            <person name="Pitluck S."/>
            <person name="Peters L."/>
            <person name="Land M.L."/>
            <person name="Hauser L."/>
            <person name="Orellana R."/>
            <person name="Lovley D."/>
            <person name="Woyke T.J."/>
        </authorList>
    </citation>
    <scope>NUCLEOTIDE SEQUENCE [LARGE SCALE GENOMIC DNA]</scope>
    <source>
        <strain evidence="2 3">2ac9</strain>
    </source>
</reference>
<keyword evidence="1" id="KW-0812">Transmembrane</keyword>
<keyword evidence="1" id="KW-1133">Transmembrane helix</keyword>
<dbReference type="EMBL" id="CM001488">
    <property type="protein sequence ID" value="EIM62379.1"/>
    <property type="molecule type" value="Genomic_DNA"/>
</dbReference>
<dbReference type="OrthoDB" id="7067191at2"/>
<feature type="transmembrane region" description="Helical" evidence="1">
    <location>
        <begin position="37"/>
        <end position="61"/>
    </location>
</feature>
<reference evidence="2 3" key="2">
    <citation type="submission" date="2012-02" db="EMBL/GenBank/DDBJ databases">
        <title>Improved High-Quality Draft sequence of Desulfobacter postgatei 2ac9.</title>
        <authorList>
            <consortium name="US DOE Joint Genome Institute"/>
            <person name="Lucas S."/>
            <person name="Han J."/>
            <person name="Lapidus A."/>
            <person name="Cheng J.-F."/>
            <person name="Goodwin L."/>
            <person name="Pitluck S."/>
            <person name="Peters L."/>
            <person name="Ovchinnikova G."/>
            <person name="Held B."/>
            <person name="Detter J.C."/>
            <person name="Han C."/>
            <person name="Tapia R."/>
            <person name="Land M."/>
            <person name="Hauser L."/>
            <person name="Kyrpides N."/>
            <person name="Ivanova N."/>
            <person name="Pagani I."/>
            <person name="Orellana R."/>
            <person name="Lovley D."/>
            <person name="Woyke T."/>
        </authorList>
    </citation>
    <scope>NUCLEOTIDE SEQUENCE [LARGE SCALE GENOMIC DNA]</scope>
    <source>
        <strain evidence="2 3">2ac9</strain>
    </source>
</reference>